<keyword evidence="3" id="KW-0547">Nucleotide-binding</keyword>
<feature type="domain" description="AAA+ ATPase" evidence="6">
    <location>
        <begin position="224"/>
        <end position="360"/>
    </location>
</feature>
<evidence type="ECO:0000256" key="1">
    <source>
        <dbReference type="ARBA" id="ARBA00009833"/>
    </source>
</evidence>
<dbReference type="FunFam" id="1.10.8.60:FF:000057">
    <property type="entry name" value="AAA family ATPase, CDC48 subfamily"/>
    <property type="match status" value="1"/>
</dbReference>
<dbReference type="InterPro" id="IPR009010">
    <property type="entry name" value="Asp_de-COase-like_dom_sf"/>
</dbReference>
<dbReference type="FunFam" id="1.10.8.60:FF:000189">
    <property type="entry name" value="AAA family ATPase, CDC48 subfamily"/>
    <property type="match status" value="1"/>
</dbReference>
<evidence type="ECO:0000256" key="3">
    <source>
        <dbReference type="ARBA" id="ARBA00022741"/>
    </source>
</evidence>
<feature type="domain" description="CDC48" evidence="7">
    <location>
        <begin position="103"/>
        <end position="173"/>
    </location>
</feature>
<feature type="compositionally biased region" description="Basic and acidic residues" evidence="5">
    <location>
        <begin position="725"/>
        <end position="742"/>
    </location>
</feature>
<dbReference type="FunFam" id="3.40.50.300:FF:000018">
    <property type="entry name" value="Cell division control 48"/>
    <property type="match status" value="1"/>
</dbReference>
<evidence type="ECO:0000256" key="4">
    <source>
        <dbReference type="ARBA" id="ARBA00022840"/>
    </source>
</evidence>
<evidence type="ECO:0000313" key="9">
    <source>
        <dbReference type="EMBL" id="MCU4752140.1"/>
    </source>
</evidence>
<evidence type="ECO:0000313" key="10">
    <source>
        <dbReference type="Proteomes" id="UP001321047"/>
    </source>
</evidence>
<dbReference type="InterPro" id="IPR003593">
    <property type="entry name" value="AAA+_ATPase"/>
</dbReference>
<dbReference type="RefSeq" id="WP_342808477.1">
    <property type="nucleotide sequence ID" value="NZ_JAOPJZ010000005.1"/>
</dbReference>
<dbReference type="InterPro" id="IPR004201">
    <property type="entry name" value="Cdc48_dom2"/>
</dbReference>
<keyword evidence="2" id="KW-0677">Repeat</keyword>
<feature type="region of interest" description="Disordered" evidence="5">
    <location>
        <begin position="168"/>
        <end position="189"/>
    </location>
</feature>
<accession>A0AAP3E6M7</accession>
<dbReference type="Proteomes" id="UP001321047">
    <property type="component" value="Unassembled WGS sequence"/>
</dbReference>
<dbReference type="FunFam" id="3.40.50.300:FF:000012">
    <property type="entry name" value="Transitional endoplasmic reticulum ATPase"/>
    <property type="match status" value="1"/>
</dbReference>
<evidence type="ECO:0000256" key="2">
    <source>
        <dbReference type="ARBA" id="ARBA00022737"/>
    </source>
</evidence>
<dbReference type="FunFam" id="3.10.330.10:FF:000022">
    <property type="entry name" value="Cell division cycle protein"/>
    <property type="match status" value="1"/>
</dbReference>
<keyword evidence="10" id="KW-1185">Reference proteome</keyword>
<dbReference type="CDD" id="cd19511">
    <property type="entry name" value="RecA-like_CDC48_r2-like"/>
    <property type="match status" value="1"/>
</dbReference>
<dbReference type="NCBIfam" id="TIGR01243">
    <property type="entry name" value="CDC48"/>
    <property type="match status" value="1"/>
</dbReference>
<keyword evidence="4" id="KW-0067">ATP-binding</keyword>
<gene>
    <name evidence="9" type="ORF">OB919_09115</name>
</gene>
<dbReference type="Pfam" id="PF02933">
    <property type="entry name" value="CDC48_2"/>
    <property type="match status" value="1"/>
</dbReference>
<dbReference type="SMART" id="SM01072">
    <property type="entry name" value="CDC48_2"/>
    <property type="match status" value="1"/>
</dbReference>
<dbReference type="InterPro" id="IPR005938">
    <property type="entry name" value="AAA_ATPase_CDC48"/>
</dbReference>
<dbReference type="AlphaFoldDB" id="A0AAP3E6M7"/>
<dbReference type="Gene3D" id="3.40.50.300">
    <property type="entry name" value="P-loop containing nucleotide triphosphate hydrolases"/>
    <property type="match status" value="2"/>
</dbReference>
<dbReference type="SUPFAM" id="SSF50692">
    <property type="entry name" value="ADC-like"/>
    <property type="match status" value="1"/>
</dbReference>
<dbReference type="InterPro" id="IPR041569">
    <property type="entry name" value="AAA_lid_3"/>
</dbReference>
<dbReference type="GO" id="GO:0016887">
    <property type="term" value="F:ATP hydrolysis activity"/>
    <property type="evidence" value="ECO:0007669"/>
    <property type="project" value="InterPro"/>
</dbReference>
<dbReference type="GO" id="GO:0005524">
    <property type="term" value="F:ATP binding"/>
    <property type="evidence" value="ECO:0007669"/>
    <property type="project" value="UniProtKB-KW"/>
</dbReference>
<feature type="domain" description="CDC48 N-terminal subdomain" evidence="8">
    <location>
        <begin position="2"/>
        <end position="88"/>
    </location>
</feature>
<dbReference type="SUPFAM" id="SSF52540">
    <property type="entry name" value="P-loop containing nucleoside triphosphate hydrolases"/>
    <property type="match status" value="2"/>
</dbReference>
<dbReference type="InterPro" id="IPR050168">
    <property type="entry name" value="AAA_ATPase_domain"/>
</dbReference>
<evidence type="ECO:0000259" key="6">
    <source>
        <dbReference type="SMART" id="SM00382"/>
    </source>
</evidence>
<name>A0AAP3E6M7_9EURY</name>
<dbReference type="PROSITE" id="PS00674">
    <property type="entry name" value="AAA"/>
    <property type="match status" value="2"/>
</dbReference>
<evidence type="ECO:0000259" key="7">
    <source>
        <dbReference type="SMART" id="SM01072"/>
    </source>
</evidence>
<evidence type="ECO:0000259" key="8">
    <source>
        <dbReference type="SMART" id="SM01073"/>
    </source>
</evidence>
<reference evidence="9 10" key="1">
    <citation type="submission" date="2022-09" db="EMBL/GenBank/DDBJ databases">
        <title>Enrichment on poylsaccharides allowed isolation of novel metabolic and taxonomic groups of Haloarchaea.</title>
        <authorList>
            <person name="Sorokin D.Y."/>
            <person name="Elcheninov A.G."/>
            <person name="Khizhniak T.V."/>
            <person name="Kolganova T.V."/>
            <person name="Kublanov I.V."/>
        </authorList>
    </citation>
    <scope>NUCLEOTIDE SEQUENCE [LARGE SCALE GENOMIC DNA]</scope>
    <source>
        <strain evidence="9 10">AArc-curdl1</strain>
    </source>
</reference>
<dbReference type="PANTHER" id="PTHR23077">
    <property type="entry name" value="AAA-FAMILY ATPASE"/>
    <property type="match status" value="1"/>
</dbReference>
<dbReference type="InterPro" id="IPR003960">
    <property type="entry name" value="ATPase_AAA_CS"/>
</dbReference>
<dbReference type="Gene3D" id="3.10.330.10">
    <property type="match status" value="1"/>
</dbReference>
<dbReference type="Gene3D" id="1.10.8.60">
    <property type="match status" value="2"/>
</dbReference>
<proteinExistence type="inferred from homology"/>
<feature type="compositionally biased region" description="Polar residues" evidence="5">
    <location>
        <begin position="168"/>
        <end position="178"/>
    </location>
</feature>
<dbReference type="InterPro" id="IPR029067">
    <property type="entry name" value="CDC48_domain_2-like_sf"/>
</dbReference>
<dbReference type="InterPro" id="IPR027417">
    <property type="entry name" value="P-loop_NTPase"/>
</dbReference>
<organism evidence="9 10">
    <name type="scientific">Natronosalvus hydrolyticus</name>
    <dbReference type="NCBI Taxonomy" id="2979988"/>
    <lineage>
        <taxon>Archaea</taxon>
        <taxon>Methanobacteriati</taxon>
        <taxon>Methanobacteriota</taxon>
        <taxon>Stenosarchaea group</taxon>
        <taxon>Halobacteria</taxon>
        <taxon>Halobacteriales</taxon>
        <taxon>Natrialbaceae</taxon>
        <taxon>Natronosalvus</taxon>
    </lineage>
</organism>
<dbReference type="SUPFAM" id="SSF54585">
    <property type="entry name" value="Cdc48 domain 2-like"/>
    <property type="match status" value="1"/>
</dbReference>
<dbReference type="GO" id="GO:0005737">
    <property type="term" value="C:cytoplasm"/>
    <property type="evidence" value="ECO:0007669"/>
    <property type="project" value="UniProtKB-ARBA"/>
</dbReference>
<dbReference type="Gene3D" id="2.40.40.20">
    <property type="match status" value="1"/>
</dbReference>
<dbReference type="SMART" id="SM00382">
    <property type="entry name" value="AAA"/>
    <property type="match status" value="2"/>
</dbReference>
<feature type="domain" description="AAA+ ATPase" evidence="6">
    <location>
        <begin position="497"/>
        <end position="635"/>
    </location>
</feature>
<feature type="region of interest" description="Disordered" evidence="5">
    <location>
        <begin position="716"/>
        <end position="754"/>
    </location>
</feature>
<dbReference type="FunFam" id="2.40.40.20:FF:000007">
    <property type="entry name" value="AAA family ATPase"/>
    <property type="match status" value="1"/>
</dbReference>
<dbReference type="InterPro" id="IPR003338">
    <property type="entry name" value="CDC4_N-term_subdom"/>
</dbReference>
<dbReference type="Pfam" id="PF02359">
    <property type="entry name" value="CDC48_N"/>
    <property type="match status" value="1"/>
</dbReference>
<protein>
    <submittedName>
        <fullName evidence="9">CDC48 family AAA ATPase</fullName>
    </submittedName>
</protein>
<dbReference type="SMART" id="SM01073">
    <property type="entry name" value="CDC48_N"/>
    <property type="match status" value="1"/>
</dbReference>
<dbReference type="PANTHER" id="PTHR23077:SF171">
    <property type="entry name" value="NUCLEAR VALOSIN-CONTAINING PROTEIN-LIKE"/>
    <property type="match status" value="1"/>
</dbReference>
<dbReference type="Pfam" id="PF00004">
    <property type="entry name" value="AAA"/>
    <property type="match status" value="2"/>
</dbReference>
<dbReference type="Pfam" id="PF17862">
    <property type="entry name" value="AAA_lid_3"/>
    <property type="match status" value="2"/>
</dbReference>
<comment type="similarity">
    <text evidence="1">Belongs to the AAA ATPase family. CDC48 subfamily.</text>
</comment>
<evidence type="ECO:0000256" key="5">
    <source>
        <dbReference type="SAM" id="MobiDB-lite"/>
    </source>
</evidence>
<dbReference type="InterPro" id="IPR003959">
    <property type="entry name" value="ATPase_AAA_core"/>
</dbReference>
<sequence length="754" mass="82860">MKLTVRPLKQKDAGRGLAAIDRVSMRELDLENGDYILIEGNGDERAVARVWPGYPEDEGRGVIRIDGRLRQEAGVGIDDRVTVEKADVKQATSVTVALPQNLRIRGNIGPLVRDKLSGQAVTEGQTVPFSLSFGPMAGSGQSVPLKIASTTPAGTVVITDSTEIQISETPAEQVSAGEQTGAEGLPNVTYEDIGGLDDELDQVREMIELPMRHPELFQQLGIEPPKGVLLHGPPGTGKTLMAKAVANEIDAHFHTISGPEIMSKYYGESEEQLREVFEEAEENAPAIVFIDEIDSIAAKREDAGGDVERRVVAQLLSLMDGLEERGRVTVIAATNRVDAIDPALRRGGRFDREIEIGVPDKDGRKEILQVHTRGMPLSDSVELDRYAENTHGFVGADLASLTKEAAMNALRRIRPELDLEQEEIDAEVLEQLRVTERDFKEALKGINPSALREVFVEVPDITWNDVGGLSDTKERLRETIQWPLDYPEVFEAMDMQAAKGVLMYGPPGTGKTLLAKAVANEAQSNFISIKGPELLNKYVGESEKGVREIFEKARSNAPTVIFFDEIDSIATERGTRQGDSGVGERVVSQLLTELDGLEELEDVVVIATTNRPDLIDSALLRPGRLDRHVHVPVPDEEGRAKIFEVHTRNKPLADAIDLEWLASETEGYVGADIEAVCREASMAATREFIQSVDPDDMADTVGNVRLSKDHFETALEEVPPSVTADTRERYEEIEEQFQKPEAETGDEQLGRTFQ</sequence>
<comment type="caution">
    <text evidence="9">The sequence shown here is derived from an EMBL/GenBank/DDBJ whole genome shotgun (WGS) entry which is preliminary data.</text>
</comment>
<dbReference type="EMBL" id="JAOPJZ010000005">
    <property type="protein sequence ID" value="MCU4752140.1"/>
    <property type="molecule type" value="Genomic_DNA"/>
</dbReference>